<dbReference type="AlphaFoldDB" id="A0A1I2NIZ3"/>
<keyword evidence="2" id="KW-1185">Reference proteome</keyword>
<sequence length="39" mass="4628">MLKKLVHDKKVAVHDIFFNPFCIFSTFDGKRKYSTKNSH</sequence>
<name>A0A1I2NIZ3_9FLAO</name>
<evidence type="ECO:0000313" key="1">
    <source>
        <dbReference type="EMBL" id="SFG01416.1"/>
    </source>
</evidence>
<proteinExistence type="predicted"/>
<gene>
    <name evidence="1" type="ORF">SAMN04488033_12038</name>
</gene>
<reference evidence="2" key="1">
    <citation type="submission" date="2016-10" db="EMBL/GenBank/DDBJ databases">
        <authorList>
            <person name="Varghese N."/>
            <person name="Submissions S."/>
        </authorList>
    </citation>
    <scope>NUCLEOTIDE SEQUENCE [LARGE SCALE GENOMIC DNA]</scope>
    <source>
        <strain evidence="2">DSM 23515</strain>
    </source>
</reference>
<protein>
    <submittedName>
        <fullName evidence="1">Uncharacterized protein</fullName>
    </submittedName>
</protein>
<dbReference type="Proteomes" id="UP000199116">
    <property type="component" value="Unassembled WGS sequence"/>
</dbReference>
<evidence type="ECO:0000313" key="2">
    <source>
        <dbReference type="Proteomes" id="UP000199116"/>
    </source>
</evidence>
<accession>A0A1I2NIZ3</accession>
<organism evidence="1 2">
    <name type="scientific">Salegentibacter agarivorans</name>
    <dbReference type="NCBI Taxonomy" id="345907"/>
    <lineage>
        <taxon>Bacteria</taxon>
        <taxon>Pseudomonadati</taxon>
        <taxon>Bacteroidota</taxon>
        <taxon>Flavobacteriia</taxon>
        <taxon>Flavobacteriales</taxon>
        <taxon>Flavobacteriaceae</taxon>
        <taxon>Salegentibacter</taxon>
    </lineage>
</organism>
<dbReference type="EMBL" id="FOOH01000020">
    <property type="protein sequence ID" value="SFG01416.1"/>
    <property type="molecule type" value="Genomic_DNA"/>
</dbReference>